<sequence length="160" mass="18507">MPAQFIINLSIAFLWMFFQDEDQFYLTTFATGYIVGIGILYLMHRFFGKRFYLGRLFAFIKLILIYLSEITKSSYQVLKQILSPKINVKPGIFKFETKLRGEWEVPLLALLLITTPGSVVVEVTPEGDAFYIHAIDVQESKENLIRSLHKFEEAIMGVTR</sequence>
<proteinExistence type="inferred from homology"/>
<keyword evidence="3" id="KW-0813">Transport</keyword>
<evidence type="ECO:0000256" key="4">
    <source>
        <dbReference type="ARBA" id="ARBA00022475"/>
    </source>
</evidence>
<evidence type="ECO:0000313" key="9">
    <source>
        <dbReference type="EMBL" id="KPH76458.1"/>
    </source>
</evidence>
<keyword evidence="7 8" id="KW-0472">Membrane</keyword>
<keyword evidence="3" id="KW-0050">Antiport</keyword>
<keyword evidence="10" id="KW-1185">Reference proteome</keyword>
<evidence type="ECO:0000256" key="2">
    <source>
        <dbReference type="ARBA" id="ARBA00006228"/>
    </source>
</evidence>
<dbReference type="InterPro" id="IPR002758">
    <property type="entry name" value="Cation_antiport_E"/>
</dbReference>
<evidence type="ECO:0000313" key="10">
    <source>
        <dbReference type="Proteomes" id="UP000037854"/>
    </source>
</evidence>
<comment type="caution">
    <text evidence="9">The sequence shown here is derived from an EMBL/GenBank/DDBJ whole genome shotgun (WGS) entry which is preliminary data.</text>
</comment>
<dbReference type="Proteomes" id="UP000037854">
    <property type="component" value="Unassembled WGS sequence"/>
</dbReference>
<keyword evidence="6 8" id="KW-1133">Transmembrane helix</keyword>
<dbReference type="RefSeq" id="WP_047185195.1">
    <property type="nucleotide sequence ID" value="NZ_JAHHXM010000044.1"/>
</dbReference>
<dbReference type="PIRSF" id="PIRSF019239">
    <property type="entry name" value="MrpE"/>
    <property type="match status" value="1"/>
</dbReference>
<keyword evidence="4" id="KW-1003">Cell membrane</keyword>
<accession>A0ABR5MKS2</accession>
<gene>
    <name evidence="9" type="ORF">AFL42_05775</name>
</gene>
<name>A0ABR5MKS2_9BACI</name>
<evidence type="ECO:0000256" key="1">
    <source>
        <dbReference type="ARBA" id="ARBA00004651"/>
    </source>
</evidence>
<evidence type="ECO:0000256" key="7">
    <source>
        <dbReference type="ARBA" id="ARBA00023136"/>
    </source>
</evidence>
<feature type="transmembrane region" description="Helical" evidence="8">
    <location>
        <begin position="50"/>
        <end position="68"/>
    </location>
</feature>
<feature type="transmembrane region" description="Helical" evidence="8">
    <location>
        <begin position="24"/>
        <end position="43"/>
    </location>
</feature>
<evidence type="ECO:0000256" key="3">
    <source>
        <dbReference type="ARBA" id="ARBA00022449"/>
    </source>
</evidence>
<reference evidence="9 10" key="1">
    <citation type="submission" date="2015-07" db="EMBL/GenBank/DDBJ databases">
        <title>High-quality draft genome sequence of Oceanobacillus caeni HM6, a bacillus isolated from a human feces.</title>
        <authorList>
            <person name="Kumar J."/>
            <person name="Verma M.K."/>
            <person name="Pandey R."/>
            <person name="Bhambi M."/>
            <person name="Chauhan N."/>
        </authorList>
    </citation>
    <scope>NUCLEOTIDE SEQUENCE [LARGE SCALE GENOMIC DNA]</scope>
    <source>
        <strain evidence="9 10">HM6</strain>
    </source>
</reference>
<evidence type="ECO:0000256" key="6">
    <source>
        <dbReference type="ARBA" id="ARBA00022989"/>
    </source>
</evidence>
<protein>
    <submittedName>
        <fullName evidence="9">Monovalent cation/H+ antiporter subunit E</fullName>
    </submittedName>
</protein>
<dbReference type="PANTHER" id="PTHR34584">
    <property type="entry name" value="NA(+)/H(+) ANTIPORTER SUBUNIT E1"/>
    <property type="match status" value="1"/>
</dbReference>
<comment type="subcellular location">
    <subcellularLocation>
        <location evidence="1">Cell membrane</location>
        <topology evidence="1">Multi-pass membrane protein</topology>
    </subcellularLocation>
</comment>
<organism evidence="9 10">
    <name type="scientific">Oceanobacillus caeni</name>
    <dbReference type="NCBI Taxonomy" id="405946"/>
    <lineage>
        <taxon>Bacteria</taxon>
        <taxon>Bacillati</taxon>
        <taxon>Bacillota</taxon>
        <taxon>Bacilli</taxon>
        <taxon>Bacillales</taxon>
        <taxon>Bacillaceae</taxon>
        <taxon>Oceanobacillus</taxon>
    </lineage>
</organism>
<dbReference type="PANTHER" id="PTHR34584:SF1">
    <property type="entry name" value="NA(+)_H(+) ANTIPORTER SUBUNIT E1"/>
    <property type="match status" value="1"/>
</dbReference>
<evidence type="ECO:0000256" key="8">
    <source>
        <dbReference type="SAM" id="Phobius"/>
    </source>
</evidence>
<evidence type="ECO:0000256" key="5">
    <source>
        <dbReference type="ARBA" id="ARBA00022692"/>
    </source>
</evidence>
<dbReference type="Pfam" id="PF01899">
    <property type="entry name" value="MNHE"/>
    <property type="match status" value="1"/>
</dbReference>
<dbReference type="NCBIfam" id="NF006517">
    <property type="entry name" value="PRK08965.1-1"/>
    <property type="match status" value="1"/>
</dbReference>
<comment type="similarity">
    <text evidence="2">Belongs to the CPA3 antiporters (TC 2.A.63) subunit E family.</text>
</comment>
<dbReference type="EMBL" id="LGTK01000014">
    <property type="protein sequence ID" value="KPH76458.1"/>
    <property type="molecule type" value="Genomic_DNA"/>
</dbReference>
<keyword evidence="5 8" id="KW-0812">Transmembrane</keyword>